<dbReference type="SUPFAM" id="SSF53300">
    <property type="entry name" value="vWA-like"/>
    <property type="match status" value="1"/>
</dbReference>
<keyword evidence="3" id="KW-1185">Reference proteome</keyword>
<comment type="caution">
    <text evidence="2">The sequence shown here is derived from an EMBL/GenBank/DDBJ whole genome shotgun (WGS) entry which is preliminary data.</text>
</comment>
<dbReference type="OrthoDB" id="10256829at2759"/>
<dbReference type="AlphaFoldDB" id="A0A812DJ77"/>
<evidence type="ECO:0000313" key="3">
    <source>
        <dbReference type="Proteomes" id="UP000597762"/>
    </source>
</evidence>
<dbReference type="CDD" id="cd01450">
    <property type="entry name" value="vWFA_subfamily_ECM"/>
    <property type="match status" value="1"/>
</dbReference>
<gene>
    <name evidence="2" type="ORF">SPHA_55251</name>
</gene>
<dbReference type="PRINTS" id="PR00453">
    <property type="entry name" value="VWFADOMAIN"/>
</dbReference>
<reference evidence="2" key="1">
    <citation type="submission" date="2021-01" db="EMBL/GenBank/DDBJ databases">
        <authorList>
            <person name="Li R."/>
            <person name="Bekaert M."/>
        </authorList>
    </citation>
    <scope>NUCLEOTIDE SEQUENCE</scope>
    <source>
        <strain evidence="2">Farmed</strain>
    </source>
</reference>
<dbReference type="PROSITE" id="PS50234">
    <property type="entry name" value="VWFA"/>
    <property type="match status" value="1"/>
</dbReference>
<evidence type="ECO:0000259" key="1">
    <source>
        <dbReference type="PROSITE" id="PS50234"/>
    </source>
</evidence>
<dbReference type="InterPro" id="IPR050525">
    <property type="entry name" value="ECM_Assembly_Org"/>
</dbReference>
<dbReference type="Gene3D" id="3.40.50.410">
    <property type="entry name" value="von Willebrand factor, type A domain"/>
    <property type="match status" value="1"/>
</dbReference>
<proteinExistence type="predicted"/>
<name>A0A812DJ77_ACAPH</name>
<dbReference type="SMART" id="SM00327">
    <property type="entry name" value="VWA"/>
    <property type="match status" value="1"/>
</dbReference>
<dbReference type="InterPro" id="IPR002035">
    <property type="entry name" value="VWF_A"/>
</dbReference>
<dbReference type="PANTHER" id="PTHR24020">
    <property type="entry name" value="COLLAGEN ALPHA"/>
    <property type="match status" value="1"/>
</dbReference>
<organism evidence="2 3">
    <name type="scientific">Acanthosepion pharaonis</name>
    <name type="common">Pharaoh cuttlefish</name>
    <name type="synonym">Sepia pharaonis</name>
    <dbReference type="NCBI Taxonomy" id="158019"/>
    <lineage>
        <taxon>Eukaryota</taxon>
        <taxon>Metazoa</taxon>
        <taxon>Spiralia</taxon>
        <taxon>Lophotrochozoa</taxon>
        <taxon>Mollusca</taxon>
        <taxon>Cephalopoda</taxon>
        <taxon>Coleoidea</taxon>
        <taxon>Decapodiformes</taxon>
        <taxon>Sepiida</taxon>
        <taxon>Sepiina</taxon>
        <taxon>Sepiidae</taxon>
        <taxon>Acanthosepion</taxon>
    </lineage>
</organism>
<feature type="domain" description="VWFA" evidence="1">
    <location>
        <begin position="18"/>
        <end position="194"/>
    </location>
</feature>
<dbReference type="EMBL" id="CAHIKZ030003660">
    <property type="protein sequence ID" value="CAE1302796.1"/>
    <property type="molecule type" value="Genomic_DNA"/>
</dbReference>
<protein>
    <recommendedName>
        <fullName evidence="1">VWFA domain-containing protein</fullName>
    </recommendedName>
</protein>
<sequence>MTVIQAKPASTCLKKATDIIFVLDSSSSIWVEDYKKQLQFVADLVDSFKVENGISQVRVGAITFSDQAYLEFPLGHYSKPAQMKEAISKFIHRTGGTNTAKALQLVRSQLHIQTENRKGPVAVIVVTDGKSSDREATKAEAKKLHQLDINVYAIGVGDQSKYDINELKAIASNPIRGVYTVASYSALKEIAQTFYAQPCKVNTERERPQRDKESIVIFGYDLITMGSLRVRMISQFINLLLPYTVYEYFSVISYAYCPEYVNIPVISLKNKTFNELQNSVTVNANIPGLAEVVRQMRSEMYRRTLQYVQSGHVLNRVAVLFVDPSVTVITKELIEETGRLKQQGVKLFIINVGQAVWPHPQYLHFISSQPHSIRIAPTKNQMAATCVCRSPVAYGPTRVFQNDFDDVISLAKRSGEQAIIRTSTYIS</sequence>
<dbReference type="PANTHER" id="PTHR24020:SF84">
    <property type="entry name" value="VWFA DOMAIN-CONTAINING PROTEIN"/>
    <property type="match status" value="1"/>
</dbReference>
<dbReference type="Pfam" id="PF00092">
    <property type="entry name" value="VWA"/>
    <property type="match status" value="1"/>
</dbReference>
<evidence type="ECO:0000313" key="2">
    <source>
        <dbReference type="EMBL" id="CAE1302796.1"/>
    </source>
</evidence>
<dbReference type="InterPro" id="IPR036465">
    <property type="entry name" value="vWFA_dom_sf"/>
</dbReference>
<dbReference type="Proteomes" id="UP000597762">
    <property type="component" value="Unassembled WGS sequence"/>
</dbReference>
<accession>A0A812DJ77</accession>